<evidence type="ECO:0000259" key="1">
    <source>
        <dbReference type="Pfam" id="PF11738"/>
    </source>
</evidence>
<keyword evidence="2" id="KW-0326">Glycosidase</keyword>
<dbReference type="OrthoDB" id="8970257at2"/>
<dbReference type="Gene3D" id="3.30.565.40">
    <property type="entry name" value="Fervidobacterium nodosum Rt17-B1 like"/>
    <property type="match status" value="1"/>
</dbReference>
<dbReference type="Pfam" id="PF11738">
    <property type="entry name" value="DUF3298"/>
    <property type="match status" value="1"/>
</dbReference>
<dbReference type="InterPro" id="IPR021729">
    <property type="entry name" value="DUF3298"/>
</dbReference>
<evidence type="ECO:0000313" key="2">
    <source>
        <dbReference type="EMBL" id="ACL08062.1"/>
    </source>
</evidence>
<accession>B8DKA0</accession>
<feature type="domain" description="DUF3298" evidence="1">
    <location>
        <begin position="163"/>
        <end position="241"/>
    </location>
</feature>
<protein>
    <submittedName>
        <fullName evidence="2">Endo-1,4-beta-xylanase-like protein</fullName>
    </submittedName>
</protein>
<dbReference type="Gene3D" id="3.90.640.20">
    <property type="entry name" value="Heat-shock cognate protein, ATPase"/>
    <property type="match status" value="1"/>
</dbReference>
<proteinExistence type="predicted"/>
<dbReference type="EMBL" id="CP001197">
    <property type="protein sequence ID" value="ACL08062.1"/>
    <property type="molecule type" value="Genomic_DNA"/>
</dbReference>
<dbReference type="eggNOG" id="COG0726">
    <property type="taxonomic scope" value="Bacteria"/>
</dbReference>
<dbReference type="InterPro" id="IPR037126">
    <property type="entry name" value="PdaC/RsiV-like_sf"/>
</dbReference>
<organism evidence="2">
    <name type="scientific">Nitratidesulfovibrio vulgaris (strain DSM 19637 / Miyazaki F)</name>
    <name type="common">Desulfovibrio vulgaris</name>
    <dbReference type="NCBI Taxonomy" id="883"/>
    <lineage>
        <taxon>Bacteria</taxon>
        <taxon>Pseudomonadati</taxon>
        <taxon>Thermodesulfobacteriota</taxon>
        <taxon>Desulfovibrionia</taxon>
        <taxon>Desulfovibrionales</taxon>
        <taxon>Desulfovibrionaceae</taxon>
        <taxon>Nitratidesulfovibrio</taxon>
    </lineage>
</organism>
<dbReference type="KEGG" id="dvm:DvMF_1108"/>
<dbReference type="HOGENOM" id="CLU_087229_0_0_7"/>
<dbReference type="GO" id="GO:0045493">
    <property type="term" value="P:xylan catabolic process"/>
    <property type="evidence" value="ECO:0007669"/>
    <property type="project" value="UniProtKB-KW"/>
</dbReference>
<dbReference type="GO" id="GO:0016798">
    <property type="term" value="F:hydrolase activity, acting on glycosyl bonds"/>
    <property type="evidence" value="ECO:0007669"/>
    <property type="project" value="UniProtKB-KW"/>
</dbReference>
<dbReference type="AlphaFoldDB" id="B8DKA0"/>
<name>B8DKA0_NITV9</name>
<keyword evidence="2" id="KW-0624">Polysaccharide degradation</keyword>
<gene>
    <name evidence="2" type="ordered locus">DvMF_1108</name>
</gene>
<keyword evidence="2" id="KW-0858">Xylan degradation</keyword>
<dbReference type="STRING" id="883.DvMF_1108"/>
<keyword evidence="2" id="KW-0119">Carbohydrate metabolism</keyword>
<keyword evidence="2" id="KW-0378">Hydrolase</keyword>
<reference evidence="2" key="1">
    <citation type="submission" date="2008-10" db="EMBL/GenBank/DDBJ databases">
        <title>Complete sequence of Desulfovibrio vulgaris str. 'Miyazaki F'.</title>
        <authorList>
            <person name="Lucas S."/>
            <person name="Copeland A."/>
            <person name="Lapidus A."/>
            <person name="Glavina del Rio T."/>
            <person name="Dalin E."/>
            <person name="Tice H."/>
            <person name="Bruce D."/>
            <person name="Goodwin L."/>
            <person name="Pitluck S."/>
            <person name="Sims D."/>
            <person name="Brettin T."/>
            <person name="Detter J.C."/>
            <person name="Han C."/>
            <person name="Larimer F."/>
            <person name="Land M."/>
            <person name="Hauser L."/>
            <person name="Kyrpides N."/>
            <person name="Mikhailova N."/>
            <person name="Hazen T.C."/>
            <person name="Richardson P."/>
        </authorList>
    </citation>
    <scope>NUCLEOTIDE SEQUENCE</scope>
    <source>
        <strain evidence="2">Miyazaki F</strain>
    </source>
</reference>
<sequence>MPGPFGPAKFGAGMLLTTMLAAILFVAALWADPVRAAEPGAGRDDEASITLREDDFDIDVRYPRLGQPAVDDDLARWAAHIVAAFRQGLVEPETGGEPVNGTRDPNSSHFVNELKVTHDVTRASARAATVTFSIWTYTGGAHGNLDIITQSYDMASGARLAPEDIFADTEGALALLASYCYDALAETLGEDRVEDMLRGGTSPDADNYSSLALTPDGVRVHFSPYQVAPWSAGPQRVDVPLGVLIDAGPRLELWGVTR</sequence>